<organism evidence="1 2">
    <name type="scientific">Streptomyces angustmyceticus</name>
    <dbReference type="NCBI Taxonomy" id="285578"/>
    <lineage>
        <taxon>Bacteria</taxon>
        <taxon>Bacillati</taxon>
        <taxon>Actinomycetota</taxon>
        <taxon>Actinomycetes</taxon>
        <taxon>Kitasatosporales</taxon>
        <taxon>Streptomycetaceae</taxon>
        <taxon>Streptomyces</taxon>
    </lineage>
</organism>
<protein>
    <submittedName>
        <fullName evidence="1">Uncharacterized protein</fullName>
    </submittedName>
</protein>
<comment type="caution">
    <text evidence="1">The sequence shown here is derived from an EMBL/GenBank/DDBJ whole genome shotgun (WGS) entry which is preliminary data.</text>
</comment>
<evidence type="ECO:0000313" key="1">
    <source>
        <dbReference type="EMBL" id="GES33678.1"/>
    </source>
</evidence>
<gene>
    <name evidence="1" type="ORF">San01_61660</name>
</gene>
<proteinExistence type="predicted"/>
<dbReference type="Proteomes" id="UP000325598">
    <property type="component" value="Unassembled WGS sequence"/>
</dbReference>
<accession>A0A5J4LTP8</accession>
<sequence length="131" mass="14090">MIAASARDLDRLRTIPGLLPALQKAGRVNAAPLSPHRHCCRPDPPHQTPQLTAPWRTEATPGCATTLLNGTPTARDRQTMTLDIKSIHTLLRNGVRDRVYPGAVWAVGESGWGFLLVSRGSGGLAVARALR</sequence>
<reference evidence="1 2" key="1">
    <citation type="submission" date="2019-10" db="EMBL/GenBank/DDBJ databases">
        <title>Whole genome shotgun sequence of Streptomyces angustmyceticus NBRC 3934.</title>
        <authorList>
            <person name="Hosoyama A."/>
            <person name="Ichikawa N."/>
            <person name="Kimura A."/>
            <person name="Kitahashi Y."/>
            <person name="Komaki H."/>
            <person name="Uohara A."/>
        </authorList>
    </citation>
    <scope>NUCLEOTIDE SEQUENCE [LARGE SCALE GENOMIC DNA]</scope>
    <source>
        <strain evidence="1 2">NBRC 3934</strain>
    </source>
</reference>
<dbReference type="EMBL" id="BLAG01000020">
    <property type="protein sequence ID" value="GES33678.1"/>
    <property type="molecule type" value="Genomic_DNA"/>
</dbReference>
<name>A0A5J4LTP8_9ACTN</name>
<dbReference type="AlphaFoldDB" id="A0A5J4LTP8"/>
<keyword evidence="2" id="KW-1185">Reference proteome</keyword>
<evidence type="ECO:0000313" key="2">
    <source>
        <dbReference type="Proteomes" id="UP000325598"/>
    </source>
</evidence>